<dbReference type="SUPFAM" id="SSF160369">
    <property type="entry name" value="Ribosomal protein L10-like"/>
    <property type="match status" value="1"/>
</dbReference>
<organism evidence="3 4">
    <name type="scientific">Cryptosporidium andersoni</name>
    <dbReference type="NCBI Taxonomy" id="117008"/>
    <lineage>
        <taxon>Eukaryota</taxon>
        <taxon>Sar</taxon>
        <taxon>Alveolata</taxon>
        <taxon>Apicomplexa</taxon>
        <taxon>Conoidasida</taxon>
        <taxon>Coccidia</taxon>
        <taxon>Eucoccidiorida</taxon>
        <taxon>Eimeriorina</taxon>
        <taxon>Cryptosporidiidae</taxon>
        <taxon>Cryptosporidium</taxon>
    </lineage>
</organism>
<dbReference type="GO" id="GO:0000956">
    <property type="term" value="P:nuclear-transcribed mRNA catabolic process"/>
    <property type="evidence" value="ECO:0007669"/>
    <property type="project" value="TreeGrafter"/>
</dbReference>
<dbReference type="Proteomes" id="UP000186804">
    <property type="component" value="Unassembled WGS sequence"/>
</dbReference>
<dbReference type="GO" id="GO:0042273">
    <property type="term" value="P:ribosomal large subunit biogenesis"/>
    <property type="evidence" value="ECO:0007669"/>
    <property type="project" value="TreeGrafter"/>
</dbReference>
<reference evidence="3 4" key="1">
    <citation type="submission" date="2016-10" db="EMBL/GenBank/DDBJ databases">
        <title>Reductive evolution of mitochondrial metabolism and differential evolution of invasion-related proteins in Cryptosporidium.</title>
        <authorList>
            <person name="Liu S."/>
            <person name="Roellig D.M."/>
            <person name="Guo Y."/>
            <person name="Li N."/>
            <person name="Frace M.A."/>
            <person name="Tang K."/>
            <person name="Zhang L."/>
            <person name="Feng Y."/>
            <person name="Xiao L."/>
        </authorList>
    </citation>
    <scope>NUCLEOTIDE SEQUENCE [LARGE SCALE GENOMIC DNA]</scope>
    <source>
        <strain evidence="3">30847</strain>
    </source>
</reference>
<dbReference type="Pfam" id="PF17777">
    <property type="entry name" value="RL10P_insert"/>
    <property type="match status" value="1"/>
</dbReference>
<protein>
    <recommendedName>
        <fullName evidence="2">Large ribosomal subunit protein uL10-like insertion domain-containing protein</fullName>
    </recommendedName>
</protein>
<dbReference type="Pfam" id="PF00466">
    <property type="entry name" value="Ribosomal_L10"/>
    <property type="match status" value="1"/>
</dbReference>
<dbReference type="InterPro" id="IPR001790">
    <property type="entry name" value="Ribosomal_uL10"/>
</dbReference>
<proteinExistence type="inferred from homology"/>
<dbReference type="InterPro" id="IPR043164">
    <property type="entry name" value="Ribosomal_uL10-like_insert_sf"/>
</dbReference>
<dbReference type="InterPro" id="IPR051742">
    <property type="entry name" value="Ribosome_Assembly_uL10"/>
</dbReference>
<dbReference type="PANTHER" id="PTHR45841:SF1">
    <property type="entry name" value="MRNA TURNOVER PROTEIN 4 HOMOLOG"/>
    <property type="match status" value="1"/>
</dbReference>
<name>A0A1J4MS55_9CRYT</name>
<feature type="domain" description="Large ribosomal subunit protein uL10-like insertion" evidence="2">
    <location>
        <begin position="150"/>
        <end position="196"/>
    </location>
</feature>
<dbReference type="GO" id="GO:0006364">
    <property type="term" value="P:rRNA processing"/>
    <property type="evidence" value="ECO:0007669"/>
    <property type="project" value="TreeGrafter"/>
</dbReference>
<dbReference type="RefSeq" id="XP_067067571.1">
    <property type="nucleotide sequence ID" value="XM_067213197.1"/>
</dbReference>
<comment type="caution">
    <text evidence="3">The sequence shown here is derived from an EMBL/GenBank/DDBJ whole genome shotgun (WGS) entry which is preliminary data.</text>
</comment>
<dbReference type="AlphaFoldDB" id="A0A1J4MS55"/>
<dbReference type="GeneID" id="92367154"/>
<evidence type="ECO:0000313" key="3">
    <source>
        <dbReference type="EMBL" id="OII75725.1"/>
    </source>
</evidence>
<keyword evidence="4" id="KW-1185">Reference proteome</keyword>
<evidence type="ECO:0000313" key="4">
    <source>
        <dbReference type="Proteomes" id="UP000186804"/>
    </source>
</evidence>
<dbReference type="PANTHER" id="PTHR45841">
    <property type="entry name" value="MRNA TURNOVER PROTEIN 4 MRTO4"/>
    <property type="match status" value="1"/>
</dbReference>
<sequence length="223" mass="25371">MARSRRVRLPALVKDKDKRKERNIDLINKVRECCTCFKYIYVVILRNQRNSLLKLFRKKLGDGHFIFGKNKVLRLALGVKPQDEINNNISSISQLLKGERALIFSNLTPSEMIKICEDSSSLEFGRTGSIPGFSYVLTAGCNIREKFTLPDTVLHKLGLETRIQGESYELVSDFTVCETGVPLTNKQAQVLRYLGIPTVKFEIIIEAFWYNGKFHSSNSCSSN</sequence>
<dbReference type="InterPro" id="IPR040637">
    <property type="entry name" value="Ribosomal_uL10-like_insert"/>
</dbReference>
<dbReference type="Gene3D" id="3.30.70.1730">
    <property type="match status" value="1"/>
</dbReference>
<dbReference type="GO" id="GO:0003723">
    <property type="term" value="F:RNA binding"/>
    <property type="evidence" value="ECO:0007669"/>
    <property type="project" value="TreeGrafter"/>
</dbReference>
<dbReference type="GO" id="GO:0005730">
    <property type="term" value="C:nucleolus"/>
    <property type="evidence" value="ECO:0007669"/>
    <property type="project" value="TreeGrafter"/>
</dbReference>
<dbReference type="VEuPathDB" id="CryptoDB:cand_029700"/>
<dbReference type="GO" id="GO:0030687">
    <property type="term" value="C:preribosome, large subunit precursor"/>
    <property type="evidence" value="ECO:0007669"/>
    <property type="project" value="TreeGrafter"/>
</dbReference>
<comment type="similarity">
    <text evidence="1">Belongs to the universal ribosomal protein uL10 family.</text>
</comment>
<accession>A0A1J4MS55</accession>
<dbReference type="OrthoDB" id="10262308at2759"/>
<dbReference type="Gene3D" id="3.90.105.20">
    <property type="match status" value="1"/>
</dbReference>
<evidence type="ECO:0000256" key="1">
    <source>
        <dbReference type="ARBA" id="ARBA00008889"/>
    </source>
</evidence>
<gene>
    <name evidence="3" type="ORF">cand_029700</name>
</gene>
<evidence type="ECO:0000259" key="2">
    <source>
        <dbReference type="Pfam" id="PF17777"/>
    </source>
</evidence>
<dbReference type="InterPro" id="IPR043141">
    <property type="entry name" value="Ribosomal_uL10-like_sf"/>
</dbReference>
<dbReference type="EMBL" id="LRBS01000085">
    <property type="protein sequence ID" value="OII75725.1"/>
    <property type="molecule type" value="Genomic_DNA"/>
</dbReference>